<name>A0ABW4G572_9ACTN</name>
<dbReference type="InterPro" id="IPR047817">
    <property type="entry name" value="ABC2_TM_bact-type"/>
</dbReference>
<keyword evidence="2 6" id="KW-0812">Transmembrane</keyword>
<comment type="caution">
    <text evidence="8">The sequence shown here is derived from an EMBL/GenBank/DDBJ whole genome shotgun (WGS) entry which is preliminary data.</text>
</comment>
<dbReference type="PROSITE" id="PS51012">
    <property type="entry name" value="ABC_TM2"/>
    <property type="match status" value="1"/>
</dbReference>
<protein>
    <recommendedName>
        <fullName evidence="6">Transport permease protein</fullName>
    </recommendedName>
</protein>
<keyword evidence="4 6" id="KW-0472">Membrane</keyword>
<keyword evidence="9" id="KW-1185">Reference proteome</keyword>
<sequence length="278" mass="29917">MTVLHVPAPPKTLGERLRWTISDSLTIARRTYSRIRAQPAEMAGFLVFPVIMTVLFGYVFGSAITLPGGGDYRSYLMPGIFMQVMAMTATAAATAVGEDMERGIIDRFRAQPIARSAVLIGRSVADLSLHLLSLASMVAAAVLLAGWRAHGTFGQTAAAFGLLALFGFAMIWVGTYIGLFVKSGTQADAATFGWLFPMTFLANTFVPTEGLPAWLKPIADWNPMSAMVAAARQLFGNPTSHSSAWPIQHPITAGVLWSVAILVVFAPLAVHRYRSASR</sequence>
<keyword evidence="6" id="KW-0813">Transport</keyword>
<accession>A0ABW4G572</accession>
<keyword evidence="3 6" id="KW-1133">Transmembrane helix</keyword>
<dbReference type="RefSeq" id="WP_219530995.1">
    <property type="nucleotide sequence ID" value="NZ_JAHKRM010000010.1"/>
</dbReference>
<dbReference type="PIRSF" id="PIRSF006648">
    <property type="entry name" value="DrrB"/>
    <property type="match status" value="1"/>
</dbReference>
<dbReference type="InterPro" id="IPR051784">
    <property type="entry name" value="Nod_factor_ABC_transporter"/>
</dbReference>
<comment type="similarity">
    <text evidence="6">Belongs to the ABC-2 integral membrane protein family.</text>
</comment>
<reference evidence="9" key="1">
    <citation type="journal article" date="2019" name="Int. J. Syst. Evol. Microbiol.">
        <title>The Global Catalogue of Microorganisms (GCM) 10K type strain sequencing project: providing services to taxonomists for standard genome sequencing and annotation.</title>
        <authorList>
            <consortium name="The Broad Institute Genomics Platform"/>
            <consortium name="The Broad Institute Genome Sequencing Center for Infectious Disease"/>
            <person name="Wu L."/>
            <person name="Ma J."/>
        </authorList>
    </citation>
    <scope>NUCLEOTIDE SEQUENCE [LARGE SCALE GENOMIC DNA]</scope>
    <source>
        <strain evidence="9">CGMCC 1.15399</strain>
    </source>
</reference>
<evidence type="ECO:0000259" key="7">
    <source>
        <dbReference type="PROSITE" id="PS51012"/>
    </source>
</evidence>
<dbReference type="InterPro" id="IPR013525">
    <property type="entry name" value="ABC2_TM"/>
</dbReference>
<dbReference type="Proteomes" id="UP001597097">
    <property type="component" value="Unassembled WGS sequence"/>
</dbReference>
<dbReference type="EMBL" id="JBHUCM010000012">
    <property type="protein sequence ID" value="MFD1537902.1"/>
    <property type="molecule type" value="Genomic_DNA"/>
</dbReference>
<feature type="transmembrane region" description="Helical" evidence="6">
    <location>
        <begin position="76"/>
        <end position="96"/>
    </location>
</feature>
<feature type="transmembrane region" description="Helical" evidence="6">
    <location>
        <begin position="43"/>
        <end position="64"/>
    </location>
</feature>
<comment type="subcellular location">
    <subcellularLocation>
        <location evidence="6">Cell membrane</location>
        <topology evidence="6">Multi-pass membrane protein</topology>
    </subcellularLocation>
    <subcellularLocation>
        <location evidence="1">Membrane</location>
        <topology evidence="1">Multi-pass membrane protein</topology>
    </subcellularLocation>
</comment>
<dbReference type="InterPro" id="IPR000412">
    <property type="entry name" value="ABC_2_transport"/>
</dbReference>
<evidence type="ECO:0000256" key="1">
    <source>
        <dbReference type="ARBA" id="ARBA00004141"/>
    </source>
</evidence>
<evidence type="ECO:0000256" key="4">
    <source>
        <dbReference type="ARBA" id="ARBA00023136"/>
    </source>
</evidence>
<evidence type="ECO:0000313" key="8">
    <source>
        <dbReference type="EMBL" id="MFD1537902.1"/>
    </source>
</evidence>
<evidence type="ECO:0000256" key="5">
    <source>
        <dbReference type="ARBA" id="ARBA00023251"/>
    </source>
</evidence>
<dbReference type="PANTHER" id="PTHR43229">
    <property type="entry name" value="NODULATION PROTEIN J"/>
    <property type="match status" value="1"/>
</dbReference>
<keyword evidence="5" id="KW-0046">Antibiotic resistance</keyword>
<keyword evidence="6" id="KW-1003">Cell membrane</keyword>
<feature type="transmembrane region" description="Helical" evidence="6">
    <location>
        <begin position="251"/>
        <end position="270"/>
    </location>
</feature>
<feature type="transmembrane region" description="Helical" evidence="6">
    <location>
        <begin position="193"/>
        <end position="215"/>
    </location>
</feature>
<evidence type="ECO:0000256" key="6">
    <source>
        <dbReference type="RuleBase" id="RU361157"/>
    </source>
</evidence>
<feature type="domain" description="ABC transmembrane type-2" evidence="7">
    <location>
        <begin position="40"/>
        <end position="276"/>
    </location>
</feature>
<feature type="transmembrane region" description="Helical" evidence="6">
    <location>
        <begin position="117"/>
        <end position="145"/>
    </location>
</feature>
<gene>
    <name evidence="8" type="ORF">ACFSJ0_12690</name>
</gene>
<evidence type="ECO:0000313" key="9">
    <source>
        <dbReference type="Proteomes" id="UP001597097"/>
    </source>
</evidence>
<organism evidence="8 9">
    <name type="scientific">Nonomuraea guangzhouensis</name>
    <dbReference type="NCBI Taxonomy" id="1291555"/>
    <lineage>
        <taxon>Bacteria</taxon>
        <taxon>Bacillati</taxon>
        <taxon>Actinomycetota</taxon>
        <taxon>Actinomycetes</taxon>
        <taxon>Streptosporangiales</taxon>
        <taxon>Streptosporangiaceae</taxon>
        <taxon>Nonomuraea</taxon>
    </lineage>
</organism>
<evidence type="ECO:0000256" key="3">
    <source>
        <dbReference type="ARBA" id="ARBA00022989"/>
    </source>
</evidence>
<feature type="transmembrane region" description="Helical" evidence="6">
    <location>
        <begin position="157"/>
        <end position="181"/>
    </location>
</feature>
<dbReference type="Pfam" id="PF01061">
    <property type="entry name" value="ABC2_membrane"/>
    <property type="match status" value="1"/>
</dbReference>
<evidence type="ECO:0000256" key="2">
    <source>
        <dbReference type="ARBA" id="ARBA00022692"/>
    </source>
</evidence>
<dbReference type="PANTHER" id="PTHR43229:SF2">
    <property type="entry name" value="NODULATION PROTEIN J"/>
    <property type="match status" value="1"/>
</dbReference>
<proteinExistence type="inferred from homology"/>